<sequence>MTLITHAINNYIEHNNSNIPTGIVVIEDVDDIMEKPPYEEYKKNYESNREYCRVIKEESCVLTHE</sequence>
<gene>
    <name evidence="1" type="ORF">LCGC14_1415820</name>
</gene>
<evidence type="ECO:0000313" key="1">
    <source>
        <dbReference type="EMBL" id="KKM72909.1"/>
    </source>
</evidence>
<reference evidence="1" key="1">
    <citation type="journal article" date="2015" name="Nature">
        <title>Complex archaea that bridge the gap between prokaryotes and eukaryotes.</title>
        <authorList>
            <person name="Spang A."/>
            <person name="Saw J.H."/>
            <person name="Jorgensen S.L."/>
            <person name="Zaremba-Niedzwiedzka K."/>
            <person name="Martijn J."/>
            <person name="Lind A.E."/>
            <person name="van Eijk R."/>
            <person name="Schleper C."/>
            <person name="Guy L."/>
            <person name="Ettema T.J."/>
        </authorList>
    </citation>
    <scope>NUCLEOTIDE SEQUENCE</scope>
</reference>
<comment type="caution">
    <text evidence="1">The sequence shown here is derived from an EMBL/GenBank/DDBJ whole genome shotgun (WGS) entry which is preliminary data.</text>
</comment>
<dbReference type="EMBL" id="LAZR01009387">
    <property type="protein sequence ID" value="KKM72909.1"/>
    <property type="molecule type" value="Genomic_DNA"/>
</dbReference>
<dbReference type="AlphaFoldDB" id="A0A0F9JSX2"/>
<proteinExistence type="predicted"/>
<organism evidence="1">
    <name type="scientific">marine sediment metagenome</name>
    <dbReference type="NCBI Taxonomy" id="412755"/>
    <lineage>
        <taxon>unclassified sequences</taxon>
        <taxon>metagenomes</taxon>
        <taxon>ecological metagenomes</taxon>
    </lineage>
</organism>
<protein>
    <submittedName>
        <fullName evidence="1">Uncharacterized protein</fullName>
    </submittedName>
</protein>
<name>A0A0F9JSX2_9ZZZZ</name>
<accession>A0A0F9JSX2</accession>